<dbReference type="InterPro" id="IPR003716">
    <property type="entry name" value="DNA-dir_RNA_pol_omega"/>
</dbReference>
<dbReference type="GO" id="GO:0000428">
    <property type="term" value="C:DNA-directed RNA polymerase complex"/>
    <property type="evidence" value="ECO:0007669"/>
    <property type="project" value="UniProtKB-KW"/>
</dbReference>
<dbReference type="GO" id="GO:0003899">
    <property type="term" value="F:DNA-directed RNA polymerase activity"/>
    <property type="evidence" value="ECO:0007669"/>
    <property type="project" value="UniProtKB-UniRule"/>
</dbReference>
<sequence>MLYPSSDSLRKNIDSKYSLVSVAAKRARNMQEKGDKGTLDRYHSIKYVGQALEEIAAGHLVMKKPLEGIEYADEK</sequence>
<dbReference type="EMBL" id="JXRP01000018">
    <property type="protein sequence ID" value="KIL44832.1"/>
    <property type="molecule type" value="Genomic_DNA"/>
</dbReference>
<evidence type="ECO:0000256" key="4">
    <source>
        <dbReference type="ARBA" id="ARBA00022478"/>
    </source>
</evidence>
<accession>A0A0C2V798</accession>
<evidence type="ECO:0000256" key="2">
    <source>
        <dbReference type="ARBA" id="ARBA00012418"/>
    </source>
</evidence>
<evidence type="ECO:0000313" key="12">
    <source>
        <dbReference type="Proteomes" id="UP000031938"/>
    </source>
</evidence>
<keyword evidence="6 10" id="KW-0548">Nucleotidyltransferase</keyword>
<evidence type="ECO:0000256" key="3">
    <source>
        <dbReference type="ARBA" id="ARBA00013725"/>
    </source>
</evidence>
<gene>
    <name evidence="10" type="primary">rpoZ</name>
    <name evidence="11" type="ORF">KP78_23760</name>
</gene>
<name>A0A0C2V798_9BACL</name>
<dbReference type="PATRIC" id="fig|889306.3.peg.2388"/>
<dbReference type="SMART" id="SM01409">
    <property type="entry name" value="RNA_pol_Rpb6"/>
    <property type="match status" value="1"/>
</dbReference>
<dbReference type="Pfam" id="PF01192">
    <property type="entry name" value="RNA_pol_Rpb6"/>
    <property type="match status" value="1"/>
</dbReference>
<reference evidence="11 12" key="1">
    <citation type="submission" date="2015-01" db="EMBL/GenBank/DDBJ databases">
        <title>Genome sequencing of Jeotgalibacillus soli.</title>
        <authorList>
            <person name="Goh K.M."/>
            <person name="Chan K.-G."/>
            <person name="Yaakop A.S."/>
            <person name="Ee R."/>
            <person name="Gan H.M."/>
            <person name="Chan C.S."/>
        </authorList>
    </citation>
    <scope>NUCLEOTIDE SEQUENCE [LARGE SCALE GENOMIC DNA]</scope>
    <source>
        <strain evidence="11 12">P9</strain>
    </source>
</reference>
<dbReference type="RefSeq" id="WP_041088958.1">
    <property type="nucleotide sequence ID" value="NZ_JXRP01000018.1"/>
</dbReference>
<evidence type="ECO:0000256" key="8">
    <source>
        <dbReference type="ARBA" id="ARBA00029924"/>
    </source>
</evidence>
<proteinExistence type="inferred from homology"/>
<dbReference type="HAMAP" id="MF_00366">
    <property type="entry name" value="RNApol_bact_RpoZ"/>
    <property type="match status" value="1"/>
</dbReference>
<comment type="caution">
    <text evidence="11">The sequence shown here is derived from an EMBL/GenBank/DDBJ whole genome shotgun (WGS) entry which is preliminary data.</text>
</comment>
<dbReference type="NCBIfam" id="TIGR00690">
    <property type="entry name" value="rpoZ"/>
    <property type="match status" value="1"/>
</dbReference>
<comment type="catalytic activity">
    <reaction evidence="9 10">
        <text>RNA(n) + a ribonucleoside 5'-triphosphate = RNA(n+1) + diphosphate</text>
        <dbReference type="Rhea" id="RHEA:21248"/>
        <dbReference type="Rhea" id="RHEA-COMP:14527"/>
        <dbReference type="Rhea" id="RHEA-COMP:17342"/>
        <dbReference type="ChEBI" id="CHEBI:33019"/>
        <dbReference type="ChEBI" id="CHEBI:61557"/>
        <dbReference type="ChEBI" id="CHEBI:140395"/>
        <dbReference type="EC" id="2.7.7.6"/>
    </reaction>
</comment>
<organism evidence="11 12">
    <name type="scientific">Jeotgalibacillus soli</name>
    <dbReference type="NCBI Taxonomy" id="889306"/>
    <lineage>
        <taxon>Bacteria</taxon>
        <taxon>Bacillati</taxon>
        <taxon>Bacillota</taxon>
        <taxon>Bacilli</taxon>
        <taxon>Bacillales</taxon>
        <taxon>Caryophanaceae</taxon>
        <taxon>Jeotgalibacillus</taxon>
    </lineage>
</organism>
<keyword evidence="12" id="KW-1185">Reference proteome</keyword>
<comment type="function">
    <text evidence="10">Promotes RNA polymerase assembly. Latches the N- and C-terminal regions of the beta' subunit thereby facilitating its interaction with the beta and alpha subunits.</text>
</comment>
<keyword evidence="7 10" id="KW-0804">Transcription</keyword>
<dbReference type="InterPro" id="IPR006110">
    <property type="entry name" value="Pol_omega/Rpo6/RPB6"/>
</dbReference>
<evidence type="ECO:0000256" key="9">
    <source>
        <dbReference type="ARBA" id="ARBA00048552"/>
    </source>
</evidence>
<dbReference type="GO" id="GO:0006351">
    <property type="term" value="P:DNA-templated transcription"/>
    <property type="evidence" value="ECO:0007669"/>
    <property type="project" value="UniProtKB-UniRule"/>
</dbReference>
<dbReference type="Gene3D" id="3.90.940.10">
    <property type="match status" value="1"/>
</dbReference>
<evidence type="ECO:0000256" key="1">
    <source>
        <dbReference type="ARBA" id="ARBA00006711"/>
    </source>
</evidence>
<dbReference type="EC" id="2.7.7.6" evidence="2 10"/>
<dbReference type="OrthoDB" id="9815459at2"/>
<dbReference type="SUPFAM" id="SSF63562">
    <property type="entry name" value="RPB6/omega subunit-like"/>
    <property type="match status" value="1"/>
</dbReference>
<evidence type="ECO:0000256" key="10">
    <source>
        <dbReference type="HAMAP-Rule" id="MF_00366"/>
    </source>
</evidence>
<dbReference type="AlphaFoldDB" id="A0A0C2V798"/>
<evidence type="ECO:0000256" key="6">
    <source>
        <dbReference type="ARBA" id="ARBA00022695"/>
    </source>
</evidence>
<evidence type="ECO:0000256" key="5">
    <source>
        <dbReference type="ARBA" id="ARBA00022679"/>
    </source>
</evidence>
<keyword evidence="5 10" id="KW-0808">Transferase</keyword>
<keyword evidence="4 10" id="KW-0240">DNA-directed RNA polymerase</keyword>
<dbReference type="PANTHER" id="PTHR34476:SF1">
    <property type="entry name" value="DNA-DIRECTED RNA POLYMERASE SUBUNIT OMEGA"/>
    <property type="match status" value="1"/>
</dbReference>
<protein>
    <recommendedName>
        <fullName evidence="3 10">DNA-directed RNA polymerase subunit omega</fullName>
        <shortName evidence="10">RNAP omega subunit</shortName>
        <ecNumber evidence="2 10">2.7.7.6</ecNumber>
    </recommendedName>
    <alternativeName>
        <fullName evidence="10">RNA polymerase omega subunit</fullName>
    </alternativeName>
    <alternativeName>
        <fullName evidence="8 10">Transcriptase subunit omega</fullName>
    </alternativeName>
</protein>
<evidence type="ECO:0000313" key="11">
    <source>
        <dbReference type="EMBL" id="KIL44832.1"/>
    </source>
</evidence>
<dbReference type="Proteomes" id="UP000031938">
    <property type="component" value="Unassembled WGS sequence"/>
</dbReference>
<comment type="subunit">
    <text evidence="10">The RNAP catalytic core consists of 2 alpha, 1 beta, 1 beta' and 1 omega subunit. When a sigma factor is associated with the core the holoenzyme is formed, which can initiate transcription.</text>
</comment>
<evidence type="ECO:0000256" key="7">
    <source>
        <dbReference type="ARBA" id="ARBA00023163"/>
    </source>
</evidence>
<dbReference type="InterPro" id="IPR036161">
    <property type="entry name" value="RPB6/omega-like_sf"/>
</dbReference>
<dbReference type="STRING" id="889306.KP78_23760"/>
<dbReference type="GO" id="GO:0003677">
    <property type="term" value="F:DNA binding"/>
    <property type="evidence" value="ECO:0007669"/>
    <property type="project" value="UniProtKB-UniRule"/>
</dbReference>
<comment type="similarity">
    <text evidence="1 10">Belongs to the RNA polymerase subunit omega family.</text>
</comment>
<dbReference type="PANTHER" id="PTHR34476">
    <property type="entry name" value="DNA-DIRECTED RNA POLYMERASE SUBUNIT OMEGA"/>
    <property type="match status" value="1"/>
</dbReference>